<dbReference type="EMBL" id="JACIEK010000001">
    <property type="protein sequence ID" value="MBB3996996.1"/>
    <property type="molecule type" value="Genomic_DNA"/>
</dbReference>
<evidence type="ECO:0000313" key="4">
    <source>
        <dbReference type="Proteomes" id="UP000542776"/>
    </source>
</evidence>
<evidence type="ECO:0000256" key="1">
    <source>
        <dbReference type="SAM" id="MobiDB-lite"/>
    </source>
</evidence>
<name>A0A7W6E923_9HYPH</name>
<evidence type="ECO:0000256" key="2">
    <source>
        <dbReference type="SAM" id="SignalP"/>
    </source>
</evidence>
<gene>
    <name evidence="3" type="ORF">GGR04_000817</name>
</gene>
<keyword evidence="2" id="KW-0732">Signal</keyword>
<evidence type="ECO:0000313" key="3">
    <source>
        <dbReference type="EMBL" id="MBB3996996.1"/>
    </source>
</evidence>
<dbReference type="PROSITE" id="PS51257">
    <property type="entry name" value="PROKAR_LIPOPROTEIN"/>
    <property type="match status" value="1"/>
</dbReference>
<evidence type="ECO:0008006" key="5">
    <source>
        <dbReference type="Google" id="ProtNLM"/>
    </source>
</evidence>
<proteinExistence type="predicted"/>
<dbReference type="Proteomes" id="UP000542776">
    <property type="component" value="Unassembled WGS sequence"/>
</dbReference>
<dbReference type="RefSeq" id="WP_183198096.1">
    <property type="nucleotide sequence ID" value="NZ_JACIEK010000001.1"/>
</dbReference>
<reference evidence="3 4" key="1">
    <citation type="submission" date="2020-08" db="EMBL/GenBank/DDBJ databases">
        <title>Genomic Encyclopedia of Type Strains, Phase IV (KMG-IV): sequencing the most valuable type-strain genomes for metagenomic binning, comparative biology and taxonomic classification.</title>
        <authorList>
            <person name="Goeker M."/>
        </authorList>
    </citation>
    <scope>NUCLEOTIDE SEQUENCE [LARGE SCALE GENOMIC DNA]</scope>
    <source>
        <strain evidence="3 4">DSM 102238</strain>
    </source>
</reference>
<feature type="region of interest" description="Disordered" evidence="1">
    <location>
        <begin position="21"/>
        <end position="69"/>
    </location>
</feature>
<feature type="chain" id="PRO_5030845810" description="Lipoprotein" evidence="2">
    <location>
        <begin position="19"/>
        <end position="117"/>
    </location>
</feature>
<feature type="signal peptide" evidence="2">
    <location>
        <begin position="1"/>
        <end position="18"/>
    </location>
</feature>
<protein>
    <recommendedName>
        <fullName evidence="5">Lipoprotein</fullName>
    </recommendedName>
</protein>
<dbReference type="AlphaFoldDB" id="A0A7W6E923"/>
<keyword evidence="4" id="KW-1185">Reference proteome</keyword>
<feature type="compositionally biased region" description="Low complexity" evidence="1">
    <location>
        <begin position="58"/>
        <end position="69"/>
    </location>
</feature>
<feature type="compositionally biased region" description="Low complexity" evidence="1">
    <location>
        <begin position="23"/>
        <end position="41"/>
    </location>
</feature>
<comment type="caution">
    <text evidence="3">The sequence shown here is derived from an EMBL/GenBank/DDBJ whole genome shotgun (WGS) entry which is preliminary data.</text>
</comment>
<accession>A0A7W6E923</accession>
<organism evidence="3 4">
    <name type="scientific">Aureimonas pseudogalii</name>
    <dbReference type="NCBI Taxonomy" id="1744844"/>
    <lineage>
        <taxon>Bacteria</taxon>
        <taxon>Pseudomonadati</taxon>
        <taxon>Pseudomonadota</taxon>
        <taxon>Alphaproteobacteria</taxon>
        <taxon>Hyphomicrobiales</taxon>
        <taxon>Aurantimonadaceae</taxon>
        <taxon>Aureimonas</taxon>
    </lineage>
</organism>
<sequence length="117" mass="11326">MRAFAPALVALMLLAGCSDEPGTPAAVQSTATPATSTQQQAREAGAALQDAGREVGEAASSAAGDVRDAAAPAVARAKEAGAEALDATRNGLNDFAKGAACQTARGANDAAGIAANC</sequence>